<comment type="function">
    <text evidence="4">Constitutes one of the two catalytic subunit of the tRNA-splicing endonuclease complex, a complex responsible for identification and cleavage of the splice sites in pre-tRNA. It cleaves pre-tRNA at the 5'- and 3'-splice sites to release the intron. The products are an intron and two tRNA half-molecules bearing 2',3'-cyclic phosphate and 5'-OH termini. There are no conserved sequences at the splice sites, but the intron is invariably located at the same site in the gene, placing the splice sites an invariant distance from the constant structural features of the tRNA body.</text>
</comment>
<dbReference type="CDD" id="cd22363">
    <property type="entry name" value="tRNA-intron_lyase_C"/>
    <property type="match status" value="1"/>
</dbReference>
<evidence type="ECO:0000313" key="8">
    <source>
        <dbReference type="EMBL" id="CAB3267293.1"/>
    </source>
</evidence>
<feature type="domain" description="tRNA intron endonuclease catalytic" evidence="6">
    <location>
        <begin position="199"/>
        <end position="281"/>
    </location>
</feature>
<keyword evidence="8" id="KW-0255">Endonuclease</keyword>
<evidence type="ECO:0000256" key="3">
    <source>
        <dbReference type="ARBA" id="ARBA00023239"/>
    </source>
</evidence>
<dbReference type="NCBIfam" id="TIGR00324">
    <property type="entry name" value="endA"/>
    <property type="match status" value="1"/>
</dbReference>
<accession>A0A6F9DW98</accession>
<keyword evidence="8" id="KW-0540">Nuclease</keyword>
<organism evidence="8">
    <name type="scientific">Phallusia mammillata</name>
    <dbReference type="NCBI Taxonomy" id="59560"/>
    <lineage>
        <taxon>Eukaryota</taxon>
        <taxon>Metazoa</taxon>
        <taxon>Chordata</taxon>
        <taxon>Tunicata</taxon>
        <taxon>Ascidiacea</taxon>
        <taxon>Phlebobranchia</taxon>
        <taxon>Ascidiidae</taxon>
        <taxon>Phallusia</taxon>
    </lineage>
</organism>
<dbReference type="PIRSF" id="PIRSF017250">
    <property type="entry name" value="tRNA_splic_SEN34"/>
    <property type="match status" value="1"/>
</dbReference>
<feature type="active site" evidence="5">
    <location>
        <position position="227"/>
    </location>
</feature>
<evidence type="ECO:0000259" key="7">
    <source>
        <dbReference type="Pfam" id="PF26577"/>
    </source>
</evidence>
<evidence type="ECO:0000256" key="1">
    <source>
        <dbReference type="ARBA" id="ARBA00008078"/>
    </source>
</evidence>
<dbReference type="GO" id="GO:0000379">
    <property type="term" value="P:tRNA-type intron splice site recognition and cleavage"/>
    <property type="evidence" value="ECO:0007669"/>
    <property type="project" value="UniProtKB-UniRule"/>
</dbReference>
<keyword evidence="3 4" id="KW-0456">Lyase</keyword>
<dbReference type="InterPro" id="IPR006676">
    <property type="entry name" value="tRNA_splic"/>
</dbReference>
<dbReference type="Pfam" id="PF01974">
    <property type="entry name" value="tRNA_int_endo"/>
    <property type="match status" value="1"/>
</dbReference>
<dbReference type="PANTHER" id="PTHR13070">
    <property type="entry name" value="TRNA-SPLICING ENDONUCLEASE SUBUNIT SEN34-RELATED"/>
    <property type="match status" value="1"/>
</dbReference>
<evidence type="ECO:0000256" key="5">
    <source>
        <dbReference type="PIRSR" id="PIRSR017250-50"/>
    </source>
</evidence>
<dbReference type="InterPro" id="IPR036167">
    <property type="entry name" value="tRNA_intron_Endo_cat-like_sf"/>
</dbReference>
<evidence type="ECO:0000259" key="6">
    <source>
        <dbReference type="Pfam" id="PF01974"/>
    </source>
</evidence>
<evidence type="ECO:0000256" key="4">
    <source>
        <dbReference type="PIRNR" id="PIRNR017250"/>
    </source>
</evidence>
<dbReference type="PANTHER" id="PTHR13070:SF0">
    <property type="entry name" value="TRNA-SPLICING ENDONUCLEASE SUBUNIT SEN34"/>
    <property type="match status" value="1"/>
</dbReference>
<dbReference type="InterPro" id="IPR016690">
    <property type="entry name" value="TSEN34"/>
</dbReference>
<comment type="similarity">
    <text evidence="1 4">Belongs to the tRNA-intron endonuclease family.</text>
</comment>
<name>A0A6F9DW98_9ASCI</name>
<dbReference type="EMBL" id="LR791431">
    <property type="protein sequence ID" value="CAB3267293.1"/>
    <property type="molecule type" value="mRNA"/>
</dbReference>
<protein>
    <recommendedName>
        <fullName evidence="4">tRNA-splicing endonuclease subunit Sen34</fullName>
        <ecNumber evidence="4">4.6.1.16</ecNumber>
    </recommendedName>
</protein>
<dbReference type="Gene3D" id="3.40.1350.10">
    <property type="match status" value="1"/>
</dbReference>
<dbReference type="EC" id="4.6.1.16" evidence="4"/>
<dbReference type="InterPro" id="IPR011856">
    <property type="entry name" value="tRNA_endonuc-like_dom_sf"/>
</dbReference>
<feature type="active site" evidence="5">
    <location>
        <position position="235"/>
    </location>
</feature>
<feature type="domain" description="TSEN34 N-terminal" evidence="7">
    <location>
        <begin position="14"/>
        <end position="82"/>
    </location>
</feature>
<keyword evidence="2 4" id="KW-0819">tRNA processing</keyword>
<evidence type="ECO:0000256" key="2">
    <source>
        <dbReference type="ARBA" id="ARBA00022694"/>
    </source>
</evidence>
<dbReference type="InterPro" id="IPR006677">
    <property type="entry name" value="tRNA_intron_Endonuc_cat-like"/>
</dbReference>
<dbReference type="GO" id="GO:0003676">
    <property type="term" value="F:nucleic acid binding"/>
    <property type="evidence" value="ECO:0007669"/>
    <property type="project" value="InterPro"/>
</dbReference>
<gene>
    <name evidence="8" type="primary">Tsen34</name>
</gene>
<dbReference type="Pfam" id="PF26577">
    <property type="entry name" value="TSEN34_N"/>
    <property type="match status" value="1"/>
</dbReference>
<dbReference type="AlphaFoldDB" id="A0A6F9DW98"/>
<sequence length="290" mass="32814">MEKEKCDEPSALSITLHFCNGRYFVWNPIEIMHIRENLHIIGFAVGCYPPKPRQNVQLSVPVQLTNVEAKFVVDNAPCVLVNKNCLSTSQPSPEEFMLKRKQQHEIQMHIKGKEKVTLIDSLETTIKEGKLQKKKKITDDHNSTCDMESDFEKLKESELHKVQQLHTNQLWIKTEQQGTCLNTLSINSAQIHLDADEALQYCVFKDLHSKGYFLTDGLKFGGHFLVYPGEPGIYHSMYIAVCLSCETQLTAADYSAMGRLASTVKKTLLLCSADKKDCVKYLSVAWSGLS</sequence>
<dbReference type="GO" id="GO:0000213">
    <property type="term" value="F:tRNA-intron lyase activity"/>
    <property type="evidence" value="ECO:0007669"/>
    <property type="project" value="UniProtKB-UniRule"/>
</dbReference>
<feature type="active site" evidence="5">
    <location>
        <position position="266"/>
    </location>
</feature>
<reference evidence="8" key="1">
    <citation type="submission" date="2020-04" db="EMBL/GenBank/DDBJ databases">
        <authorList>
            <person name="Neveu A P."/>
        </authorList>
    </citation>
    <scope>NUCLEOTIDE SEQUENCE</scope>
    <source>
        <tissue evidence="8">Whole embryo</tissue>
    </source>
</reference>
<dbReference type="InterPro" id="IPR059049">
    <property type="entry name" value="TSEN34_N"/>
</dbReference>
<dbReference type="GO" id="GO:0000214">
    <property type="term" value="C:tRNA-intron endonuclease complex"/>
    <property type="evidence" value="ECO:0007669"/>
    <property type="project" value="UniProtKB-UniRule"/>
</dbReference>
<dbReference type="SUPFAM" id="SSF53032">
    <property type="entry name" value="tRNA-intron endonuclease catalytic domain-like"/>
    <property type="match status" value="1"/>
</dbReference>
<keyword evidence="8" id="KW-0378">Hydrolase</keyword>
<proteinExistence type="evidence at transcript level"/>